<dbReference type="PANTHER" id="PTHR23410">
    <property type="entry name" value="RIBOSOMAL PROTEIN L5-RELATED"/>
    <property type="match status" value="1"/>
</dbReference>
<dbReference type="AlphaFoldDB" id="A0A8J6KQ34"/>
<evidence type="ECO:0000256" key="4">
    <source>
        <dbReference type="SAM" id="MobiDB-lite"/>
    </source>
</evidence>
<dbReference type="GO" id="GO:0006412">
    <property type="term" value="P:translation"/>
    <property type="evidence" value="ECO:0007669"/>
    <property type="project" value="InterPro"/>
</dbReference>
<dbReference type="EMBL" id="JAATJU010027500">
    <property type="protein sequence ID" value="KAH0500347.1"/>
    <property type="molecule type" value="Genomic_DNA"/>
</dbReference>
<sequence>MFSGSLEGAVDGSLSNPHSTNLFPHFDSESKEFNSEVHPKYSMSQSVAGYLYYLTEEDEDVYKKQCPQYIKDNVTPDIKEMQKKAHAATQEDTVNEKKPERSEEEVELSKNIPCP</sequence>
<keyword evidence="3" id="KW-0687">Ribonucleoprotein</keyword>
<feature type="compositionally biased region" description="Polar residues" evidence="4">
    <location>
        <begin position="13"/>
        <end position="22"/>
    </location>
</feature>
<name>A0A8J6KQ34_MICOH</name>
<evidence type="ECO:0000256" key="1">
    <source>
        <dbReference type="ARBA" id="ARBA00007116"/>
    </source>
</evidence>
<dbReference type="InterPro" id="IPR005485">
    <property type="entry name" value="Rbsml_uL18_euk_arch"/>
</dbReference>
<feature type="region of interest" description="Disordered" evidence="4">
    <location>
        <begin position="80"/>
        <end position="115"/>
    </location>
</feature>
<dbReference type="GO" id="GO:0000027">
    <property type="term" value="P:ribosomal large subunit assembly"/>
    <property type="evidence" value="ECO:0007669"/>
    <property type="project" value="TreeGrafter"/>
</dbReference>
<accession>A0A8J6KQ34</accession>
<dbReference type="GO" id="GO:0022625">
    <property type="term" value="C:cytosolic large ribosomal subunit"/>
    <property type="evidence" value="ECO:0007669"/>
    <property type="project" value="TreeGrafter"/>
</dbReference>
<comment type="caution">
    <text evidence="5">The sequence shown here is derived from an EMBL/GenBank/DDBJ whole genome shotgun (WGS) entry which is preliminary data.</text>
</comment>
<organism evidence="5 6">
    <name type="scientific">Microtus ochrogaster</name>
    <name type="common">Prairie vole</name>
    <dbReference type="NCBI Taxonomy" id="79684"/>
    <lineage>
        <taxon>Eukaryota</taxon>
        <taxon>Metazoa</taxon>
        <taxon>Chordata</taxon>
        <taxon>Craniata</taxon>
        <taxon>Vertebrata</taxon>
        <taxon>Euteleostomi</taxon>
        <taxon>Mammalia</taxon>
        <taxon>Eutheria</taxon>
        <taxon>Euarchontoglires</taxon>
        <taxon>Glires</taxon>
        <taxon>Rodentia</taxon>
        <taxon>Myomorpha</taxon>
        <taxon>Muroidea</taxon>
        <taxon>Cricetidae</taxon>
        <taxon>Arvicolinae</taxon>
        <taxon>Microtus</taxon>
    </lineage>
</organism>
<evidence type="ECO:0000256" key="3">
    <source>
        <dbReference type="ARBA" id="ARBA00023274"/>
    </source>
</evidence>
<comment type="similarity">
    <text evidence="1">Belongs to the universal ribosomal protein uL18 family.</text>
</comment>
<evidence type="ECO:0000313" key="5">
    <source>
        <dbReference type="EMBL" id="KAH0500347.1"/>
    </source>
</evidence>
<dbReference type="GO" id="GO:0008097">
    <property type="term" value="F:5S rRNA binding"/>
    <property type="evidence" value="ECO:0007669"/>
    <property type="project" value="InterPro"/>
</dbReference>
<dbReference type="Proteomes" id="UP000710432">
    <property type="component" value="Unassembled WGS sequence"/>
</dbReference>
<reference evidence="5" key="1">
    <citation type="submission" date="2020-03" db="EMBL/GenBank/DDBJ databases">
        <title>Studies in the Genomics of Life Span.</title>
        <authorList>
            <person name="Glass D."/>
        </authorList>
    </citation>
    <scope>NUCLEOTIDE SEQUENCE</scope>
    <source>
        <strain evidence="5">LTLLF</strain>
        <tissue evidence="5">Muscle</tissue>
    </source>
</reference>
<dbReference type="GO" id="GO:0003735">
    <property type="term" value="F:structural constituent of ribosome"/>
    <property type="evidence" value="ECO:0007669"/>
    <property type="project" value="InterPro"/>
</dbReference>
<evidence type="ECO:0000313" key="6">
    <source>
        <dbReference type="Proteomes" id="UP000710432"/>
    </source>
</evidence>
<evidence type="ECO:0000256" key="2">
    <source>
        <dbReference type="ARBA" id="ARBA00022980"/>
    </source>
</evidence>
<feature type="compositionally biased region" description="Basic and acidic residues" evidence="4">
    <location>
        <begin position="26"/>
        <end position="39"/>
    </location>
</feature>
<dbReference type="PANTHER" id="PTHR23410:SF12">
    <property type="entry name" value="LARGE RIBOSOMAL SUBUNIT PROTEIN UL18"/>
    <property type="match status" value="1"/>
</dbReference>
<proteinExistence type="inferred from homology"/>
<dbReference type="Gene3D" id="3.30.420.100">
    <property type="match status" value="1"/>
</dbReference>
<dbReference type="SUPFAM" id="SSF53137">
    <property type="entry name" value="Translational machinery components"/>
    <property type="match status" value="1"/>
</dbReference>
<protein>
    <submittedName>
        <fullName evidence="5">60S ribosomal protein L5</fullName>
    </submittedName>
</protein>
<gene>
    <name evidence="5" type="ORF">LTLLF_200845</name>
</gene>
<dbReference type="PRINTS" id="PR00058">
    <property type="entry name" value="RIBOSOMALL5"/>
</dbReference>
<keyword evidence="2 5" id="KW-0689">Ribosomal protein</keyword>
<feature type="region of interest" description="Disordered" evidence="4">
    <location>
        <begin position="1"/>
        <end position="39"/>
    </location>
</feature>